<dbReference type="SUPFAM" id="SSF52833">
    <property type="entry name" value="Thioredoxin-like"/>
    <property type="match status" value="1"/>
</dbReference>
<dbReference type="Proteomes" id="UP000321514">
    <property type="component" value="Unassembled WGS sequence"/>
</dbReference>
<dbReference type="PANTHER" id="PTHR33558:SF1">
    <property type="entry name" value="GLUTAREDOXIN-LIKE PROTEIN C5ORF63 HOMOLOG"/>
    <property type="match status" value="1"/>
</dbReference>
<evidence type="ECO:0008006" key="3">
    <source>
        <dbReference type="Google" id="ProtNLM"/>
    </source>
</evidence>
<sequence length="138" mass="15450">MLAHVPALHLERARGPSVPEVDDEVLEGHRREVTSQAAHRPPILHAMRVEIYSKPKCSLCDKAADVVEAVRARIPFELRLISILEAPELFERYRYDIPVIVIDGVPAFKYRVTEAELEARLREVQGGMSIAKTGAQDG</sequence>
<dbReference type="InterPro" id="IPR008554">
    <property type="entry name" value="Glutaredoxin-like"/>
</dbReference>
<evidence type="ECO:0000313" key="1">
    <source>
        <dbReference type="EMBL" id="GEN11546.1"/>
    </source>
</evidence>
<name>A0A511TBJ0_MYXFU</name>
<accession>A0A511TBJ0</accession>
<dbReference type="InterPro" id="IPR052565">
    <property type="entry name" value="Glutaredoxin-like_YDR286C"/>
</dbReference>
<organism evidence="1 2">
    <name type="scientific">Myxococcus fulvus</name>
    <dbReference type="NCBI Taxonomy" id="33"/>
    <lineage>
        <taxon>Bacteria</taxon>
        <taxon>Pseudomonadati</taxon>
        <taxon>Myxococcota</taxon>
        <taxon>Myxococcia</taxon>
        <taxon>Myxococcales</taxon>
        <taxon>Cystobacterineae</taxon>
        <taxon>Myxococcaceae</taxon>
        <taxon>Myxococcus</taxon>
    </lineage>
</organism>
<reference evidence="1 2" key="1">
    <citation type="submission" date="2019-07" db="EMBL/GenBank/DDBJ databases">
        <title>Whole genome shotgun sequence of Myxococcus fulvus NBRC 100333.</title>
        <authorList>
            <person name="Hosoyama A."/>
            <person name="Uohara A."/>
            <person name="Ohji S."/>
            <person name="Ichikawa N."/>
        </authorList>
    </citation>
    <scope>NUCLEOTIDE SEQUENCE [LARGE SCALE GENOMIC DNA]</scope>
    <source>
        <strain evidence="1 2">NBRC 100333</strain>
    </source>
</reference>
<dbReference type="InterPro" id="IPR036249">
    <property type="entry name" value="Thioredoxin-like_sf"/>
</dbReference>
<evidence type="ECO:0000313" key="2">
    <source>
        <dbReference type="Proteomes" id="UP000321514"/>
    </source>
</evidence>
<dbReference type="EMBL" id="BJXR01000048">
    <property type="protein sequence ID" value="GEN11546.1"/>
    <property type="molecule type" value="Genomic_DNA"/>
</dbReference>
<dbReference type="Gene3D" id="3.40.30.10">
    <property type="entry name" value="Glutaredoxin"/>
    <property type="match status" value="1"/>
</dbReference>
<dbReference type="PANTHER" id="PTHR33558">
    <property type="entry name" value="GLUTAREDOXIN-LIKE PROTEIN C5ORF63 HOMOLOG"/>
    <property type="match status" value="1"/>
</dbReference>
<dbReference type="STRING" id="1334629.MFUL124B02_25640"/>
<gene>
    <name evidence="1" type="ORF">MFU01_65830</name>
</gene>
<proteinExistence type="predicted"/>
<dbReference type="Pfam" id="PF05768">
    <property type="entry name" value="Glrx-like"/>
    <property type="match status" value="1"/>
</dbReference>
<dbReference type="AlphaFoldDB" id="A0A511TBJ0"/>
<protein>
    <recommendedName>
        <fullName evidence="3">Glutaredoxin family protein</fullName>
    </recommendedName>
</protein>
<comment type="caution">
    <text evidence="1">The sequence shown here is derived from an EMBL/GenBank/DDBJ whole genome shotgun (WGS) entry which is preliminary data.</text>
</comment>